<dbReference type="PANTHER" id="PTHR43581:SF4">
    <property type="entry name" value="ATP_GTP PHOSPHATASE"/>
    <property type="match status" value="1"/>
</dbReference>
<dbReference type="PATRIC" id="fig|1217988.3.peg.1592"/>
<dbReference type="PANTHER" id="PTHR43581">
    <property type="entry name" value="ATP/GTP PHOSPHATASE"/>
    <property type="match status" value="1"/>
</dbReference>
<proteinExistence type="predicted"/>
<dbReference type="Pfam" id="PF13175">
    <property type="entry name" value="AAA_15"/>
    <property type="match status" value="1"/>
</dbReference>
<dbReference type="InterPro" id="IPR027417">
    <property type="entry name" value="P-loop_NTPase"/>
</dbReference>
<comment type="caution">
    <text evidence="2">The sequence shown here is derived from an EMBL/GenBank/DDBJ whole genome shotgun (WGS) entry which is preliminary data.</text>
</comment>
<organism evidence="2 3">
    <name type="scientific">Acinetobacter schindleri CIP 107287</name>
    <dbReference type="NCBI Taxonomy" id="1217988"/>
    <lineage>
        <taxon>Bacteria</taxon>
        <taxon>Pseudomonadati</taxon>
        <taxon>Pseudomonadota</taxon>
        <taxon>Gammaproteobacteria</taxon>
        <taxon>Moraxellales</taxon>
        <taxon>Moraxellaceae</taxon>
        <taxon>Acinetobacter</taxon>
    </lineage>
</organism>
<evidence type="ECO:0000313" key="2">
    <source>
        <dbReference type="EMBL" id="ENV44852.1"/>
    </source>
</evidence>
<dbReference type="RefSeq" id="WP_004892997.1">
    <property type="nucleotide sequence ID" value="NZ_KB849575.1"/>
</dbReference>
<dbReference type="AlphaFoldDB" id="N8Z6Y8"/>
<dbReference type="InterPro" id="IPR051396">
    <property type="entry name" value="Bact_Antivir_Def_Nuclease"/>
</dbReference>
<sequence length="445" mass="51415">MKIEIRNLGAIKHIVLEPKPLTIITGKNNSGKTYAMYTLWALASLADRIGFKCVETHAITLRQVGIIEFNLENFLNENWNDLISKINSSIPELVAKTFNVESRFFKDSKISITYPFEDFKNNFFNTFSLDCIDLDRNGIFEVIYSQKTKIIMVKNNFISREFPIFLFKDYLSTIIAKTILSPLAKKSFLMPTERAGLNLFFNDLNTQKKNINKYLHSHGGLDEKDLDSILNRTYYSRPIEAYIDFLFDQEFDHKVKSTFLSSSLPYLNEFIPVTFRKEKGHIYFQDNKGNEISLHLASSAIKANLALWVYLNNMAAYNDLLMIDEPEINLHPDAQRHMARFIAFLVNKGIKVAISTHSDYFIRELNSLIMLNNDFSNKKETMSKYGYLSRDKLSCDQLVAYCFENGNATMLPMESMYGVQVDTFDNVINSMNEAYSLIQFQLDSE</sequence>
<dbReference type="InterPro" id="IPR041685">
    <property type="entry name" value="AAA_GajA/Old/RecF-like"/>
</dbReference>
<gene>
    <name evidence="2" type="ORF">F955_01645</name>
</gene>
<evidence type="ECO:0000259" key="1">
    <source>
        <dbReference type="Pfam" id="PF13175"/>
    </source>
</evidence>
<dbReference type="EMBL" id="APPQ01000025">
    <property type="protein sequence ID" value="ENV44852.1"/>
    <property type="molecule type" value="Genomic_DNA"/>
</dbReference>
<accession>N8Z6Y8</accession>
<dbReference type="Proteomes" id="UP000018440">
    <property type="component" value="Unassembled WGS sequence"/>
</dbReference>
<reference evidence="2 3" key="1">
    <citation type="submission" date="2013-02" db="EMBL/GenBank/DDBJ databases">
        <title>The Genome Sequence of Acinetobacter schindleri CIP 107287.</title>
        <authorList>
            <consortium name="The Broad Institute Genome Sequencing Platform"/>
            <consortium name="The Broad Institute Genome Sequencing Center for Infectious Disease"/>
            <person name="Cerqueira G."/>
            <person name="Feldgarden M."/>
            <person name="Courvalin P."/>
            <person name="Perichon B."/>
            <person name="Grillot-Courvalin C."/>
            <person name="Clermont D."/>
            <person name="Rocha E."/>
            <person name="Yoon E.-J."/>
            <person name="Nemec A."/>
            <person name="Walker B."/>
            <person name="Young S.K."/>
            <person name="Zeng Q."/>
            <person name="Gargeya S."/>
            <person name="Fitzgerald M."/>
            <person name="Haas B."/>
            <person name="Abouelleil A."/>
            <person name="Alvarado L."/>
            <person name="Arachchi H.M."/>
            <person name="Berlin A.M."/>
            <person name="Chapman S.B."/>
            <person name="Dewar J."/>
            <person name="Goldberg J."/>
            <person name="Griggs A."/>
            <person name="Gujja S."/>
            <person name="Hansen M."/>
            <person name="Howarth C."/>
            <person name="Imamovic A."/>
            <person name="Larimer J."/>
            <person name="McCowan C."/>
            <person name="Murphy C."/>
            <person name="Neiman D."/>
            <person name="Pearson M."/>
            <person name="Priest M."/>
            <person name="Roberts A."/>
            <person name="Saif S."/>
            <person name="Shea T."/>
            <person name="Sisk P."/>
            <person name="Sykes S."/>
            <person name="Wortman J."/>
            <person name="Nusbaum C."/>
            <person name="Birren B."/>
        </authorList>
    </citation>
    <scope>NUCLEOTIDE SEQUENCE [LARGE SCALE GENOMIC DNA]</scope>
    <source>
        <strain evidence="2 3">CIP 107287</strain>
    </source>
</reference>
<evidence type="ECO:0000313" key="3">
    <source>
        <dbReference type="Proteomes" id="UP000018440"/>
    </source>
</evidence>
<dbReference type="HOGENOM" id="CLU_040623_1_0_6"/>
<dbReference type="Gene3D" id="3.40.50.300">
    <property type="entry name" value="P-loop containing nucleotide triphosphate hydrolases"/>
    <property type="match status" value="1"/>
</dbReference>
<protein>
    <recommendedName>
        <fullName evidence="1">Endonuclease GajA/Old nuclease/RecF-like AAA domain-containing protein</fullName>
    </recommendedName>
</protein>
<feature type="domain" description="Endonuclease GajA/Old nuclease/RecF-like AAA" evidence="1">
    <location>
        <begin position="1"/>
        <end position="362"/>
    </location>
</feature>
<name>N8Z6Y8_9GAMM</name>
<dbReference type="SUPFAM" id="SSF52540">
    <property type="entry name" value="P-loop containing nucleoside triphosphate hydrolases"/>
    <property type="match status" value="1"/>
</dbReference>